<organism evidence="2 3">
    <name type="scientific">Saccharolobus shibatae (strain ATCC 51178 / DSM 5389 / JCM 8931 / NBRC 15437 / B12)</name>
    <name type="common">Sulfolobus shibatae</name>
    <dbReference type="NCBI Taxonomy" id="523848"/>
    <lineage>
        <taxon>Archaea</taxon>
        <taxon>Thermoproteota</taxon>
        <taxon>Thermoprotei</taxon>
        <taxon>Sulfolobales</taxon>
        <taxon>Sulfolobaceae</taxon>
        <taxon>Saccharolobus</taxon>
    </lineage>
</organism>
<feature type="transmembrane region" description="Helical" evidence="1">
    <location>
        <begin position="98"/>
        <end position="125"/>
    </location>
</feature>
<dbReference type="GeneID" id="65562392"/>
<dbReference type="KEGG" id="sshi:J5U23_00793"/>
<keyword evidence="1" id="KW-1133">Transmembrane helix</keyword>
<accession>A0A8F5BMK8</accession>
<feature type="transmembrane region" description="Helical" evidence="1">
    <location>
        <begin position="245"/>
        <end position="261"/>
    </location>
</feature>
<dbReference type="OrthoDB" id="43956at2157"/>
<name>A0A8F5BMK8_SACSH</name>
<dbReference type="AlphaFoldDB" id="A0A8F5BMK8"/>
<evidence type="ECO:0000313" key="3">
    <source>
        <dbReference type="Proteomes" id="UP000694018"/>
    </source>
</evidence>
<proteinExistence type="predicted"/>
<feature type="transmembrane region" description="Helical" evidence="1">
    <location>
        <begin position="132"/>
        <end position="149"/>
    </location>
</feature>
<keyword evidence="1" id="KW-0472">Membrane</keyword>
<dbReference type="Proteomes" id="UP000694018">
    <property type="component" value="Chromosome"/>
</dbReference>
<reference evidence="2" key="1">
    <citation type="journal article" date="2021" name="Environ. Microbiol.">
        <title>New insights into the diversity and evolution of the archaeal mobilome from three complete genomes of Saccharolobus shibatae.</title>
        <authorList>
            <person name="Medvedeva S."/>
            <person name="Brandt D."/>
            <person name="Cvirkaite-Krupovic V."/>
            <person name="Liu Y."/>
            <person name="Severinov K."/>
            <person name="Ishino S."/>
            <person name="Ishino Y."/>
            <person name="Prangishvili D."/>
            <person name="Kalinowski J."/>
            <person name="Krupovic M."/>
        </authorList>
    </citation>
    <scope>NUCLEOTIDE SEQUENCE</scope>
    <source>
        <strain evidence="2">B12</strain>
    </source>
</reference>
<sequence length="347" mass="39537">MGVNRKLLVFSFSFSSIGGPLALVGQFLENVNTLEVAVSLLVFAPITFLTYYSMNKIWDKGGLYDYIVKFNPKLSNYFLYFWVFSYFLYLSYTVDYIVYYILNLDGLTAILLTIGIAGFIIIITILDRELEFLFASMILQILFILPINWHLKFANPYELNIANTLTTSLLYICITLTPFVGNGSKEGINGIIFAYLITGAILLLDSFFNVPKVIYLISSFSTFSLIIVEFYSLKSVLSRFSFKSKNYLILGFLGFTLASLINPSMYYVYTIVPSLTALYVSLMIFFISMILSIRNLLKPLGFISLGLLAYGFYTSLQLSSYYLLLEQILTIIIIGLIPVVKNRLFYY</sequence>
<feature type="transmembrane region" description="Helical" evidence="1">
    <location>
        <begin position="267"/>
        <end position="289"/>
    </location>
</feature>
<feature type="transmembrane region" description="Helical" evidence="1">
    <location>
        <begin position="319"/>
        <end position="340"/>
    </location>
</feature>
<keyword evidence="1" id="KW-0812">Transmembrane</keyword>
<feature type="transmembrane region" description="Helical" evidence="1">
    <location>
        <begin position="161"/>
        <end position="181"/>
    </location>
</feature>
<protein>
    <submittedName>
        <fullName evidence="2">Integral membrane protein</fullName>
    </submittedName>
</protein>
<feature type="transmembrane region" description="Helical" evidence="1">
    <location>
        <begin position="7"/>
        <end position="28"/>
    </location>
</feature>
<feature type="transmembrane region" description="Helical" evidence="1">
    <location>
        <begin position="74"/>
        <end position="92"/>
    </location>
</feature>
<feature type="transmembrane region" description="Helical" evidence="1">
    <location>
        <begin position="34"/>
        <end position="53"/>
    </location>
</feature>
<dbReference type="EMBL" id="CP077717">
    <property type="protein sequence ID" value="QXJ27925.1"/>
    <property type="molecule type" value="Genomic_DNA"/>
</dbReference>
<feature type="transmembrane region" description="Helical" evidence="1">
    <location>
        <begin position="188"/>
        <end position="208"/>
    </location>
</feature>
<evidence type="ECO:0000313" key="2">
    <source>
        <dbReference type="EMBL" id="QXJ27925.1"/>
    </source>
</evidence>
<feature type="transmembrane region" description="Helical" evidence="1">
    <location>
        <begin position="214"/>
        <end position="233"/>
    </location>
</feature>
<dbReference type="RefSeq" id="WP_218267051.1">
    <property type="nucleotide sequence ID" value="NZ_CP077717.1"/>
</dbReference>
<gene>
    <name evidence="2" type="ORF">J5U23_00793</name>
</gene>
<evidence type="ECO:0000256" key="1">
    <source>
        <dbReference type="SAM" id="Phobius"/>
    </source>
</evidence>